<evidence type="ECO:0000256" key="4">
    <source>
        <dbReference type="ARBA" id="ARBA00023163"/>
    </source>
</evidence>
<dbReference type="InterPro" id="IPR036388">
    <property type="entry name" value="WH-like_DNA-bd_sf"/>
</dbReference>
<dbReference type="Gene3D" id="3.40.190.10">
    <property type="entry name" value="Periplasmic binding protein-like II"/>
    <property type="match status" value="2"/>
</dbReference>
<evidence type="ECO:0000313" key="6">
    <source>
        <dbReference type="EMBL" id="VYT25727.1"/>
    </source>
</evidence>
<keyword evidence="3" id="KW-0238">DNA-binding</keyword>
<evidence type="ECO:0000256" key="2">
    <source>
        <dbReference type="ARBA" id="ARBA00023015"/>
    </source>
</evidence>
<dbReference type="Pfam" id="PF00126">
    <property type="entry name" value="HTH_1"/>
    <property type="match status" value="1"/>
</dbReference>
<evidence type="ECO:0000256" key="1">
    <source>
        <dbReference type="ARBA" id="ARBA00009437"/>
    </source>
</evidence>
<dbReference type="PROSITE" id="PS50931">
    <property type="entry name" value="HTH_LYSR"/>
    <property type="match status" value="1"/>
</dbReference>
<dbReference type="PANTHER" id="PTHR30346">
    <property type="entry name" value="TRANSCRIPTIONAL DUAL REGULATOR HCAR-RELATED"/>
    <property type="match status" value="1"/>
</dbReference>
<keyword evidence="2" id="KW-0805">Transcription regulation</keyword>
<dbReference type="Pfam" id="PF03466">
    <property type="entry name" value="LysR_substrate"/>
    <property type="match status" value="1"/>
</dbReference>
<dbReference type="InterPro" id="IPR000847">
    <property type="entry name" value="LysR_HTH_N"/>
</dbReference>
<evidence type="ECO:0000256" key="3">
    <source>
        <dbReference type="ARBA" id="ARBA00023125"/>
    </source>
</evidence>
<proteinExistence type="inferred from homology"/>
<dbReference type="GO" id="GO:0003677">
    <property type="term" value="F:DNA binding"/>
    <property type="evidence" value="ECO:0007669"/>
    <property type="project" value="UniProtKB-KW"/>
</dbReference>
<protein>
    <submittedName>
        <fullName evidence="6">HTH-type transcriptional regulator CysB</fullName>
    </submittedName>
</protein>
<name>A0A6N2V7Y2_9FIRM</name>
<dbReference type="AlphaFoldDB" id="A0A6N2V7Y2"/>
<gene>
    <name evidence="6" type="primary">cysB</name>
    <name evidence="6" type="ORF">CNLFYP112_02523</name>
</gene>
<dbReference type="GO" id="GO:0032993">
    <property type="term" value="C:protein-DNA complex"/>
    <property type="evidence" value="ECO:0007669"/>
    <property type="project" value="TreeGrafter"/>
</dbReference>
<comment type="similarity">
    <text evidence="1">Belongs to the LysR transcriptional regulatory family.</text>
</comment>
<reference evidence="6" key="1">
    <citation type="submission" date="2019-11" db="EMBL/GenBank/DDBJ databases">
        <authorList>
            <person name="Feng L."/>
        </authorList>
    </citation>
    <scope>NUCLEOTIDE SEQUENCE</scope>
    <source>
        <strain evidence="6">CnexileLFYP112</strain>
    </source>
</reference>
<feature type="domain" description="HTH lysR-type" evidence="5">
    <location>
        <begin position="1"/>
        <end position="58"/>
    </location>
</feature>
<dbReference type="PANTHER" id="PTHR30346:SF0">
    <property type="entry name" value="HCA OPERON TRANSCRIPTIONAL ACTIVATOR HCAR"/>
    <property type="match status" value="1"/>
</dbReference>
<dbReference type="SUPFAM" id="SSF53850">
    <property type="entry name" value="Periplasmic binding protein-like II"/>
    <property type="match status" value="1"/>
</dbReference>
<dbReference type="GO" id="GO:0003700">
    <property type="term" value="F:DNA-binding transcription factor activity"/>
    <property type="evidence" value="ECO:0007669"/>
    <property type="project" value="InterPro"/>
</dbReference>
<dbReference type="InterPro" id="IPR036390">
    <property type="entry name" value="WH_DNA-bd_sf"/>
</dbReference>
<keyword evidence="4" id="KW-0804">Transcription</keyword>
<dbReference type="Gene3D" id="1.10.10.10">
    <property type="entry name" value="Winged helix-like DNA-binding domain superfamily/Winged helix DNA-binding domain"/>
    <property type="match status" value="1"/>
</dbReference>
<evidence type="ECO:0000259" key="5">
    <source>
        <dbReference type="PROSITE" id="PS50931"/>
    </source>
</evidence>
<sequence>MTLQQLRYVAMVAEKGTMTEAATELYISQPSLTKSIRELEKELEIVIFERTNKGIVVSHEGEQFLAYARQVIEQADLLEEKYMHKSGRKQQFCVSTQHYSFAVNAFVDLIKEHGTAQYDFSFRETQTYEIIEDVAAMKSEIGILYLNDFNEKVLRKIMKVKELVFTELFVAKPHIFISNRHPLASRKSVKMEELHEYPYLSFEQGEHNSFYYSEEIFSTVQRIKNIRVRDRATLFNLLIGLDGYTVCSGVIDSELNGGNIVAVPLEKEGDMHIGYVSHQKSHFSRLGIAYIDALKRNIGENTELI</sequence>
<dbReference type="EMBL" id="CACRTG010000021">
    <property type="protein sequence ID" value="VYT25727.1"/>
    <property type="molecule type" value="Genomic_DNA"/>
</dbReference>
<accession>A0A6N2V7Y2</accession>
<dbReference type="CDD" id="cd05466">
    <property type="entry name" value="PBP2_LTTR_substrate"/>
    <property type="match status" value="1"/>
</dbReference>
<dbReference type="PRINTS" id="PR00039">
    <property type="entry name" value="HTHLYSR"/>
</dbReference>
<dbReference type="InterPro" id="IPR005119">
    <property type="entry name" value="LysR_subst-bd"/>
</dbReference>
<organism evidence="6">
    <name type="scientific">[Clostridium] nexile</name>
    <dbReference type="NCBI Taxonomy" id="29361"/>
    <lineage>
        <taxon>Bacteria</taxon>
        <taxon>Bacillati</taxon>
        <taxon>Bacillota</taxon>
        <taxon>Clostridia</taxon>
        <taxon>Lachnospirales</taxon>
        <taxon>Lachnospiraceae</taxon>
        <taxon>Tyzzerella</taxon>
    </lineage>
</organism>
<dbReference type="FunFam" id="1.10.10.10:FF:000001">
    <property type="entry name" value="LysR family transcriptional regulator"/>
    <property type="match status" value="1"/>
</dbReference>
<dbReference type="SUPFAM" id="SSF46785">
    <property type="entry name" value="Winged helix' DNA-binding domain"/>
    <property type="match status" value="1"/>
</dbReference>